<gene>
    <name evidence="2" type="ORF">VNO78_19037</name>
</gene>
<name>A0AAN9XFN1_PSOTE</name>
<proteinExistence type="predicted"/>
<dbReference type="EMBL" id="JAYMYS010000005">
    <property type="protein sequence ID" value="KAK7390877.1"/>
    <property type="molecule type" value="Genomic_DNA"/>
</dbReference>
<protein>
    <submittedName>
        <fullName evidence="2">Uncharacterized protein</fullName>
    </submittedName>
</protein>
<comment type="caution">
    <text evidence="2">The sequence shown here is derived from an EMBL/GenBank/DDBJ whole genome shotgun (WGS) entry which is preliminary data.</text>
</comment>
<evidence type="ECO:0000313" key="2">
    <source>
        <dbReference type="EMBL" id="KAK7390877.1"/>
    </source>
</evidence>
<evidence type="ECO:0000313" key="3">
    <source>
        <dbReference type="Proteomes" id="UP001386955"/>
    </source>
</evidence>
<organism evidence="2 3">
    <name type="scientific">Psophocarpus tetragonolobus</name>
    <name type="common">Winged bean</name>
    <name type="synonym">Dolichos tetragonolobus</name>
    <dbReference type="NCBI Taxonomy" id="3891"/>
    <lineage>
        <taxon>Eukaryota</taxon>
        <taxon>Viridiplantae</taxon>
        <taxon>Streptophyta</taxon>
        <taxon>Embryophyta</taxon>
        <taxon>Tracheophyta</taxon>
        <taxon>Spermatophyta</taxon>
        <taxon>Magnoliopsida</taxon>
        <taxon>eudicotyledons</taxon>
        <taxon>Gunneridae</taxon>
        <taxon>Pentapetalae</taxon>
        <taxon>rosids</taxon>
        <taxon>fabids</taxon>
        <taxon>Fabales</taxon>
        <taxon>Fabaceae</taxon>
        <taxon>Papilionoideae</taxon>
        <taxon>50 kb inversion clade</taxon>
        <taxon>NPAAA clade</taxon>
        <taxon>indigoferoid/millettioid clade</taxon>
        <taxon>Phaseoleae</taxon>
        <taxon>Psophocarpus</taxon>
    </lineage>
</organism>
<sequence length="92" mass="10265">MELISFQHNELVFLRLEFSSHVMPWSQSGLNSTFVAQARRRTSTSLSRAPSRVKSHTVLLFSPLLTTLAVKGRSGDAKTHASRFARGRHPSS</sequence>
<dbReference type="Proteomes" id="UP001386955">
    <property type="component" value="Unassembled WGS sequence"/>
</dbReference>
<reference evidence="2 3" key="1">
    <citation type="submission" date="2024-01" db="EMBL/GenBank/DDBJ databases">
        <title>The genomes of 5 underutilized Papilionoideae crops provide insights into root nodulation and disease resistanc.</title>
        <authorList>
            <person name="Jiang F."/>
        </authorList>
    </citation>
    <scope>NUCLEOTIDE SEQUENCE [LARGE SCALE GENOMIC DNA]</scope>
    <source>
        <strain evidence="2">DUOXIRENSHENG_FW03</strain>
        <tissue evidence="2">Leaves</tissue>
    </source>
</reference>
<dbReference type="AlphaFoldDB" id="A0AAN9XFN1"/>
<evidence type="ECO:0000256" key="1">
    <source>
        <dbReference type="SAM" id="MobiDB-lite"/>
    </source>
</evidence>
<feature type="region of interest" description="Disordered" evidence="1">
    <location>
        <begin position="72"/>
        <end position="92"/>
    </location>
</feature>
<keyword evidence="3" id="KW-1185">Reference proteome</keyword>
<feature type="compositionally biased region" description="Basic residues" evidence="1">
    <location>
        <begin position="80"/>
        <end position="92"/>
    </location>
</feature>
<accession>A0AAN9XFN1</accession>